<dbReference type="InterPro" id="IPR029062">
    <property type="entry name" value="Class_I_gatase-like"/>
</dbReference>
<keyword evidence="4 8" id="KW-0658">Purine biosynthesis</keyword>
<keyword evidence="5 8" id="KW-0378">Hydrolase</keyword>
<keyword evidence="10" id="KW-1185">Reference proteome</keyword>
<organism evidence="9 10">
    <name type="scientific">Lederbergia galactosidilytica</name>
    <dbReference type="NCBI Taxonomy" id="217031"/>
    <lineage>
        <taxon>Bacteria</taxon>
        <taxon>Bacillati</taxon>
        <taxon>Bacillota</taxon>
        <taxon>Bacilli</taxon>
        <taxon>Bacillales</taxon>
        <taxon>Bacillaceae</taxon>
        <taxon>Lederbergia</taxon>
    </lineage>
</organism>
<dbReference type="Proteomes" id="UP000077881">
    <property type="component" value="Unassembled WGS sequence"/>
</dbReference>
<dbReference type="AlphaFoldDB" id="A0A177ZT19"/>
<comment type="caution">
    <text evidence="9">The sequence shown here is derived from an EMBL/GenBank/DDBJ whole genome shotgun (WGS) entry which is preliminary data.</text>
</comment>
<accession>A0A177ZT19</accession>
<dbReference type="PATRIC" id="fig|217031.6.peg.2376"/>
<dbReference type="EC" id="3.5.1.2" evidence="8"/>
<dbReference type="HAMAP" id="MF_00421">
    <property type="entry name" value="PurQ"/>
    <property type="match status" value="1"/>
</dbReference>
<comment type="catalytic activity">
    <reaction evidence="8">
        <text>N(2)-formyl-N(1)-(5-phospho-beta-D-ribosyl)glycinamide + L-glutamine + ATP + H2O = 2-formamido-N(1)-(5-O-phospho-beta-D-ribosyl)acetamidine + L-glutamate + ADP + phosphate + H(+)</text>
        <dbReference type="Rhea" id="RHEA:17129"/>
        <dbReference type="ChEBI" id="CHEBI:15377"/>
        <dbReference type="ChEBI" id="CHEBI:15378"/>
        <dbReference type="ChEBI" id="CHEBI:29985"/>
        <dbReference type="ChEBI" id="CHEBI:30616"/>
        <dbReference type="ChEBI" id="CHEBI:43474"/>
        <dbReference type="ChEBI" id="CHEBI:58359"/>
        <dbReference type="ChEBI" id="CHEBI:147286"/>
        <dbReference type="ChEBI" id="CHEBI:147287"/>
        <dbReference type="ChEBI" id="CHEBI:456216"/>
        <dbReference type="EC" id="6.3.5.3"/>
    </reaction>
</comment>
<sequence>MKVAIVVFPGTSCGEEMYTVCSNQLKLEAVYVRENEANLDDYDAILLPGGASYGDAIRPGAIAALQPVMSAIKRTVEAGKPVLGIGNGFQILTEAGLLPGVLLKNDRLKFKCVPMKLVVQNNETFWSKNYEQNEKISIPIAHGYGRYHCDSETLQSLKDNRQIIFTYAEENPNGSTESIAGISNQAGNVVGMMPHPERAVEEILGSVDGIKLFQALKIKA</sequence>
<dbReference type="GO" id="GO:0004359">
    <property type="term" value="F:glutaminase activity"/>
    <property type="evidence" value="ECO:0007669"/>
    <property type="project" value="UniProtKB-EC"/>
</dbReference>
<keyword evidence="3 8" id="KW-0547">Nucleotide-binding</keyword>
<evidence type="ECO:0000256" key="3">
    <source>
        <dbReference type="ARBA" id="ARBA00022741"/>
    </source>
</evidence>
<comment type="pathway">
    <text evidence="8">Purine metabolism; IMP biosynthesis via de novo pathway; 5-amino-1-(5-phospho-D-ribosyl)imidazole from N(2)-formyl-N(1)-(5-phospho-D-ribosyl)glycinamide: step 1/2.</text>
</comment>
<evidence type="ECO:0000256" key="7">
    <source>
        <dbReference type="ARBA" id="ARBA00022962"/>
    </source>
</evidence>
<dbReference type="RefSeq" id="WP_064468138.1">
    <property type="nucleotide sequence ID" value="NZ_LDJR01000047.1"/>
</dbReference>
<evidence type="ECO:0000256" key="2">
    <source>
        <dbReference type="ARBA" id="ARBA00022598"/>
    </source>
</evidence>
<dbReference type="OrthoDB" id="9804441at2"/>
<gene>
    <name evidence="8" type="primary">purQ</name>
    <name evidence="9" type="ORF">ABB05_11140</name>
</gene>
<comment type="caution">
    <text evidence="8">Lacks conserved residue(s) required for the propagation of feature annotation.</text>
</comment>
<dbReference type="GO" id="GO:0005737">
    <property type="term" value="C:cytoplasm"/>
    <property type="evidence" value="ECO:0007669"/>
    <property type="project" value="UniProtKB-SubCell"/>
</dbReference>
<dbReference type="InterPro" id="IPR010075">
    <property type="entry name" value="PRibForGlyAmidine_synth_PurQ"/>
</dbReference>
<comment type="subunit">
    <text evidence="8">Part of the FGAM synthase complex composed of 1 PurL, 1 PurQ and 2 PurS subunits.</text>
</comment>
<evidence type="ECO:0000313" key="9">
    <source>
        <dbReference type="EMBL" id="OAK70944.1"/>
    </source>
</evidence>
<comment type="subcellular location">
    <subcellularLocation>
        <location evidence="8">Cytoplasm</location>
    </subcellularLocation>
</comment>
<dbReference type="PIRSF" id="PIRSF001586">
    <property type="entry name" value="FGAM_synth_I"/>
    <property type="match status" value="1"/>
</dbReference>
<dbReference type="SUPFAM" id="SSF52317">
    <property type="entry name" value="Class I glutamine amidotransferase-like"/>
    <property type="match status" value="1"/>
</dbReference>
<dbReference type="UniPathway" id="UPA00074">
    <property type="reaction ID" value="UER00128"/>
</dbReference>
<evidence type="ECO:0000256" key="8">
    <source>
        <dbReference type="HAMAP-Rule" id="MF_00421"/>
    </source>
</evidence>
<protein>
    <recommendedName>
        <fullName evidence="8">Phosphoribosylformylglycinamidine synthase subunit PurQ</fullName>
        <shortName evidence="8">FGAM synthase</shortName>
        <ecNumber evidence="8">6.3.5.3</ecNumber>
    </recommendedName>
    <alternativeName>
        <fullName evidence="8">Formylglycinamide ribonucleotide amidotransferase subunit I</fullName>
        <shortName evidence="8">FGAR amidotransferase I</shortName>
        <shortName evidence="8">FGAR-AT I</shortName>
    </alternativeName>
    <alternativeName>
        <fullName evidence="8">Glutaminase PurQ</fullName>
        <ecNumber evidence="8">3.5.1.2</ecNumber>
    </alternativeName>
    <alternativeName>
        <fullName evidence="8">Phosphoribosylformylglycinamidine synthase subunit I</fullName>
    </alternativeName>
</protein>
<dbReference type="PROSITE" id="PS51273">
    <property type="entry name" value="GATASE_TYPE_1"/>
    <property type="match status" value="1"/>
</dbReference>
<dbReference type="GO" id="GO:0004642">
    <property type="term" value="F:phosphoribosylformylglycinamidine synthase activity"/>
    <property type="evidence" value="ECO:0007669"/>
    <property type="project" value="UniProtKB-UniRule"/>
</dbReference>
<dbReference type="NCBIfam" id="NF002957">
    <property type="entry name" value="PRK03619.1"/>
    <property type="match status" value="1"/>
</dbReference>
<evidence type="ECO:0000256" key="4">
    <source>
        <dbReference type="ARBA" id="ARBA00022755"/>
    </source>
</evidence>
<reference evidence="9 10" key="1">
    <citation type="submission" date="2015-05" db="EMBL/GenBank/DDBJ databases">
        <title>Comparison of genome.</title>
        <authorList>
            <person name="Zheng Z."/>
            <person name="Sun M."/>
        </authorList>
    </citation>
    <scope>NUCLEOTIDE SEQUENCE [LARGE SCALE GENOMIC DNA]</scope>
    <source>
        <strain evidence="9 10">G25-74</strain>
    </source>
</reference>
<dbReference type="PANTHER" id="PTHR47552">
    <property type="entry name" value="PHOSPHORIBOSYLFORMYLGLYCINAMIDINE SYNTHASE SUBUNIT PURQ"/>
    <property type="match status" value="1"/>
</dbReference>
<comment type="function">
    <text evidence="8">Part of the phosphoribosylformylglycinamidine synthase complex involved in the purines biosynthetic pathway. Catalyzes the ATP-dependent conversion of formylglycinamide ribonucleotide (FGAR) and glutamine to yield formylglycinamidine ribonucleotide (FGAM) and glutamate. The FGAM synthase complex is composed of three subunits. PurQ produces an ammonia molecule by converting glutamine to glutamate. PurL transfers the ammonia molecule to FGAR to form FGAM in an ATP-dependent manner. PurS interacts with PurQ and PurL and is thought to assist in the transfer of the ammonia molecule from PurQ to PurL.</text>
</comment>
<keyword evidence="7 8" id="KW-0315">Glutamine amidotransferase</keyword>
<evidence type="ECO:0000256" key="5">
    <source>
        <dbReference type="ARBA" id="ARBA00022801"/>
    </source>
</evidence>
<dbReference type="EC" id="6.3.5.3" evidence="8"/>
<dbReference type="CDD" id="cd01740">
    <property type="entry name" value="GATase1_FGAR_AT"/>
    <property type="match status" value="1"/>
</dbReference>
<dbReference type="GO" id="GO:0006189">
    <property type="term" value="P:'de novo' IMP biosynthetic process"/>
    <property type="evidence" value="ECO:0007669"/>
    <property type="project" value="UniProtKB-UniRule"/>
</dbReference>
<keyword evidence="2 8" id="KW-0436">Ligase</keyword>
<dbReference type="STRING" id="217031.ABB05_11140"/>
<feature type="active site" evidence="8">
    <location>
        <position position="195"/>
    </location>
</feature>
<dbReference type="SMART" id="SM01211">
    <property type="entry name" value="GATase_5"/>
    <property type="match status" value="1"/>
</dbReference>
<dbReference type="GO" id="GO:0005524">
    <property type="term" value="F:ATP binding"/>
    <property type="evidence" value="ECO:0007669"/>
    <property type="project" value="UniProtKB-KW"/>
</dbReference>
<dbReference type="Pfam" id="PF13507">
    <property type="entry name" value="GATase_5"/>
    <property type="match status" value="1"/>
</dbReference>
<dbReference type="Gene3D" id="3.40.50.880">
    <property type="match status" value="1"/>
</dbReference>
<evidence type="ECO:0000256" key="6">
    <source>
        <dbReference type="ARBA" id="ARBA00022840"/>
    </source>
</evidence>
<evidence type="ECO:0000256" key="1">
    <source>
        <dbReference type="ARBA" id="ARBA00022490"/>
    </source>
</evidence>
<dbReference type="NCBIfam" id="TIGR01737">
    <property type="entry name" value="FGAM_synth_I"/>
    <property type="match status" value="1"/>
</dbReference>
<feature type="active site" evidence="8">
    <location>
        <position position="197"/>
    </location>
</feature>
<name>A0A177ZT19_9BACI</name>
<dbReference type="EMBL" id="LDJR01000047">
    <property type="protein sequence ID" value="OAK70944.1"/>
    <property type="molecule type" value="Genomic_DNA"/>
</dbReference>
<keyword evidence="1 8" id="KW-0963">Cytoplasm</keyword>
<proteinExistence type="inferred from homology"/>
<comment type="catalytic activity">
    <reaction evidence="8">
        <text>L-glutamine + H2O = L-glutamate + NH4(+)</text>
        <dbReference type="Rhea" id="RHEA:15889"/>
        <dbReference type="ChEBI" id="CHEBI:15377"/>
        <dbReference type="ChEBI" id="CHEBI:28938"/>
        <dbReference type="ChEBI" id="CHEBI:29985"/>
        <dbReference type="ChEBI" id="CHEBI:58359"/>
        <dbReference type="EC" id="3.5.1.2"/>
    </reaction>
</comment>
<dbReference type="PANTHER" id="PTHR47552:SF1">
    <property type="entry name" value="PHOSPHORIBOSYLFORMYLGLYCINAMIDINE SYNTHASE SUBUNIT PURQ"/>
    <property type="match status" value="1"/>
</dbReference>
<evidence type="ECO:0000313" key="10">
    <source>
        <dbReference type="Proteomes" id="UP000077881"/>
    </source>
</evidence>
<keyword evidence="6 8" id="KW-0067">ATP-binding</keyword>